<protein>
    <submittedName>
        <fullName evidence="2">Conjugal transfer protein TraA</fullName>
    </submittedName>
</protein>
<dbReference type="InterPro" id="IPR050678">
    <property type="entry name" value="DNA_Partitioning_ATPase"/>
</dbReference>
<dbReference type="Proteomes" id="UP000029538">
    <property type="component" value="Unassembled WGS sequence"/>
</dbReference>
<evidence type="ECO:0000259" key="1">
    <source>
        <dbReference type="Pfam" id="PF01656"/>
    </source>
</evidence>
<dbReference type="Pfam" id="PF01656">
    <property type="entry name" value="CbiA"/>
    <property type="match status" value="1"/>
</dbReference>
<dbReference type="InterPro" id="IPR027417">
    <property type="entry name" value="P-loop_NTPase"/>
</dbReference>
<accession>A0A096AGS6</accession>
<sequence>MNMEKKKNNPIYLGFASQKGGVGKSSLAEVLASILYYEKNISLAVVDCDGTQESFYKLRERDRDLIESSPELGKELHERLSRYGKKSYHIIRSKPERAVSDVMKYLRKMKTAPQLIIFDFPGHALTSAMMDLSITMDYIISPIEADPQSLASSFAYAKTIRDLGVGFEGSRIQDFFLLWNKINRSASTMVIDLFSQNAEEQGLPIFDTRIYNSVRFSRELAQGGVKGVFRCSYLPPAPALRPQTGVDEWVKEVMKKLYLKTENGV</sequence>
<dbReference type="SUPFAM" id="SSF52540">
    <property type="entry name" value="P-loop containing nucleoside triphosphate hydrolases"/>
    <property type="match status" value="1"/>
</dbReference>
<dbReference type="Gene3D" id="3.40.50.300">
    <property type="entry name" value="P-loop containing nucleotide triphosphate hydrolases"/>
    <property type="match status" value="1"/>
</dbReference>
<comment type="caution">
    <text evidence="2">The sequence shown here is derived from an EMBL/GenBank/DDBJ whole genome shotgun (WGS) entry which is preliminary data.</text>
</comment>
<dbReference type="PANTHER" id="PTHR13696:SF52">
    <property type="entry name" value="PARA FAMILY PROTEIN CT_582"/>
    <property type="match status" value="1"/>
</dbReference>
<dbReference type="PANTHER" id="PTHR13696">
    <property type="entry name" value="P-LOOP CONTAINING NUCLEOSIDE TRIPHOSPHATE HYDROLASE"/>
    <property type="match status" value="1"/>
</dbReference>
<evidence type="ECO:0000313" key="3">
    <source>
        <dbReference type="Proteomes" id="UP000029538"/>
    </source>
</evidence>
<dbReference type="RefSeq" id="WP_036885091.1">
    <property type="nucleotide sequence ID" value="NZ_JRNR01000170.1"/>
</dbReference>
<dbReference type="EMBL" id="JRNR01000170">
    <property type="protein sequence ID" value="KGF46105.1"/>
    <property type="molecule type" value="Genomic_DNA"/>
</dbReference>
<name>A0A096AGS6_9BACT</name>
<organism evidence="2 3">
    <name type="scientific">Prevotella disiens DNF00882</name>
    <dbReference type="NCBI Taxonomy" id="1401075"/>
    <lineage>
        <taxon>Bacteria</taxon>
        <taxon>Pseudomonadati</taxon>
        <taxon>Bacteroidota</taxon>
        <taxon>Bacteroidia</taxon>
        <taxon>Bacteroidales</taxon>
        <taxon>Prevotellaceae</taxon>
        <taxon>Prevotella</taxon>
    </lineage>
</organism>
<dbReference type="InterPro" id="IPR002586">
    <property type="entry name" value="CobQ/CobB/MinD/ParA_Nub-bd_dom"/>
</dbReference>
<proteinExistence type="predicted"/>
<evidence type="ECO:0000313" key="2">
    <source>
        <dbReference type="EMBL" id="KGF46105.1"/>
    </source>
</evidence>
<reference evidence="2 3" key="1">
    <citation type="submission" date="2014-07" db="EMBL/GenBank/DDBJ databases">
        <authorList>
            <person name="McCorrison J."/>
            <person name="Sanka R."/>
            <person name="Torralba M."/>
            <person name="Gillis M."/>
            <person name="Haft D.H."/>
            <person name="Methe B."/>
            <person name="Sutton G."/>
            <person name="Nelson K.E."/>
        </authorList>
    </citation>
    <scope>NUCLEOTIDE SEQUENCE [LARGE SCALE GENOMIC DNA]</scope>
    <source>
        <strain evidence="2 3">DNF00882</strain>
    </source>
</reference>
<gene>
    <name evidence="2" type="ORF">HMPREF0654_11950</name>
</gene>
<dbReference type="AlphaFoldDB" id="A0A096AGS6"/>
<feature type="domain" description="CobQ/CobB/MinD/ParA nucleotide binding" evidence="1">
    <location>
        <begin position="15"/>
        <end position="223"/>
    </location>
</feature>